<organism evidence="2 3">
    <name type="scientific">Dreissena polymorpha</name>
    <name type="common">Zebra mussel</name>
    <name type="synonym">Mytilus polymorpha</name>
    <dbReference type="NCBI Taxonomy" id="45954"/>
    <lineage>
        <taxon>Eukaryota</taxon>
        <taxon>Metazoa</taxon>
        <taxon>Spiralia</taxon>
        <taxon>Lophotrochozoa</taxon>
        <taxon>Mollusca</taxon>
        <taxon>Bivalvia</taxon>
        <taxon>Autobranchia</taxon>
        <taxon>Heteroconchia</taxon>
        <taxon>Euheterodonta</taxon>
        <taxon>Imparidentia</taxon>
        <taxon>Neoheterodontei</taxon>
        <taxon>Myida</taxon>
        <taxon>Dreissenoidea</taxon>
        <taxon>Dreissenidae</taxon>
        <taxon>Dreissena</taxon>
    </lineage>
</organism>
<dbReference type="AlphaFoldDB" id="A0A9D3XVH5"/>
<name>A0A9D3XVH5_DREPO</name>
<feature type="compositionally biased region" description="Acidic residues" evidence="1">
    <location>
        <begin position="115"/>
        <end position="124"/>
    </location>
</feature>
<evidence type="ECO:0000313" key="3">
    <source>
        <dbReference type="Proteomes" id="UP000828390"/>
    </source>
</evidence>
<dbReference type="EMBL" id="JAIWYP010000127">
    <property type="protein sequence ID" value="KAH3689284.1"/>
    <property type="molecule type" value="Genomic_DNA"/>
</dbReference>
<proteinExistence type="predicted"/>
<reference evidence="2" key="1">
    <citation type="journal article" date="2019" name="bioRxiv">
        <title>The Genome of the Zebra Mussel, Dreissena polymorpha: A Resource for Invasive Species Research.</title>
        <authorList>
            <person name="McCartney M.A."/>
            <person name="Auch B."/>
            <person name="Kono T."/>
            <person name="Mallez S."/>
            <person name="Zhang Y."/>
            <person name="Obille A."/>
            <person name="Becker A."/>
            <person name="Abrahante J.E."/>
            <person name="Garbe J."/>
            <person name="Badalamenti J.P."/>
            <person name="Herman A."/>
            <person name="Mangelson H."/>
            <person name="Liachko I."/>
            <person name="Sullivan S."/>
            <person name="Sone E.D."/>
            <person name="Koren S."/>
            <person name="Silverstein K.A.T."/>
            <person name="Beckman K.B."/>
            <person name="Gohl D.M."/>
        </authorList>
    </citation>
    <scope>NUCLEOTIDE SEQUENCE</scope>
    <source>
        <strain evidence="2">Duluth1</strain>
        <tissue evidence="2">Whole animal</tissue>
    </source>
</reference>
<evidence type="ECO:0000313" key="2">
    <source>
        <dbReference type="EMBL" id="KAH3689284.1"/>
    </source>
</evidence>
<reference evidence="2" key="2">
    <citation type="submission" date="2020-11" db="EMBL/GenBank/DDBJ databases">
        <authorList>
            <person name="McCartney M.A."/>
            <person name="Auch B."/>
            <person name="Kono T."/>
            <person name="Mallez S."/>
            <person name="Becker A."/>
            <person name="Gohl D.M."/>
            <person name="Silverstein K.A.T."/>
            <person name="Koren S."/>
            <person name="Bechman K.B."/>
            <person name="Herman A."/>
            <person name="Abrahante J.E."/>
            <person name="Garbe J."/>
        </authorList>
    </citation>
    <scope>NUCLEOTIDE SEQUENCE</scope>
    <source>
        <strain evidence="2">Duluth1</strain>
        <tissue evidence="2">Whole animal</tissue>
    </source>
</reference>
<feature type="compositionally biased region" description="Polar residues" evidence="1">
    <location>
        <begin position="127"/>
        <end position="136"/>
    </location>
</feature>
<comment type="caution">
    <text evidence="2">The sequence shown here is derived from an EMBL/GenBank/DDBJ whole genome shotgun (WGS) entry which is preliminary data.</text>
</comment>
<keyword evidence="3" id="KW-1185">Reference proteome</keyword>
<dbReference type="Proteomes" id="UP000828390">
    <property type="component" value="Unassembled WGS sequence"/>
</dbReference>
<evidence type="ECO:0000256" key="1">
    <source>
        <dbReference type="SAM" id="MobiDB-lite"/>
    </source>
</evidence>
<protein>
    <submittedName>
        <fullName evidence="2">Uncharacterized protein</fullName>
    </submittedName>
</protein>
<feature type="region of interest" description="Disordered" evidence="1">
    <location>
        <begin position="114"/>
        <end position="136"/>
    </location>
</feature>
<gene>
    <name evidence="2" type="ORF">DPMN_194175</name>
</gene>
<sequence length="136" mass="16356">MIVRFRDYIDTETILARAYKLKRSPFGIDRQYPMEIARARKELYQSHEAVQGRQLYQRVQIKYQARLYINDRMVRDMFPEWYSILATDRLKQCQTSITYDKNRIDSNETVVELHENEDDSDDAGTNEVFTFTQNTR</sequence>
<accession>A0A9D3XVH5</accession>